<keyword evidence="3" id="KW-1185">Reference proteome</keyword>
<evidence type="ECO:0000313" key="3">
    <source>
        <dbReference type="Proteomes" id="UP001574673"/>
    </source>
</evidence>
<protein>
    <submittedName>
        <fullName evidence="2">Uncharacterized protein</fullName>
    </submittedName>
</protein>
<accession>A0ABV4UDB6</accession>
<reference evidence="3" key="1">
    <citation type="submission" date="2024-06" db="EMBL/GenBank/DDBJ databases">
        <title>Radixoralia hellwigii gen. nov., sp nov., isolated from a root canal in the human oral cavity.</title>
        <authorList>
            <person name="Bartsch S."/>
            <person name="Wittmer A."/>
            <person name="Schulz A.-K."/>
            <person name="Neumann-Schaal M."/>
            <person name="Wolf J."/>
            <person name="Gronow S."/>
            <person name="Tennert C."/>
            <person name="Haecker G."/>
            <person name="Cieplik F."/>
            <person name="Al-Ahmad A."/>
        </authorList>
    </citation>
    <scope>NUCLEOTIDE SEQUENCE [LARGE SCALE GENOMIC DNA]</scope>
    <source>
        <strain evidence="3">Wk13</strain>
    </source>
</reference>
<dbReference type="RefSeq" id="WP_418889912.1">
    <property type="nucleotide sequence ID" value="NZ_JBEUWX010000001.1"/>
</dbReference>
<sequence length="64" mass="7108">MDTTTPNTRRRCGTCRHYDASTLAGYGYCRVAPDCEARARLWRNDTPCTLTHAHHDAAQQGGAQ</sequence>
<proteinExistence type="predicted"/>
<organism evidence="2 3">
    <name type="scientific">Dentiradicibacter hellwigii</name>
    <dbReference type="NCBI Taxonomy" id="3149053"/>
    <lineage>
        <taxon>Bacteria</taxon>
        <taxon>Pseudomonadati</taxon>
        <taxon>Pseudomonadota</taxon>
        <taxon>Betaproteobacteria</taxon>
        <taxon>Rhodocyclales</taxon>
        <taxon>Rhodocyclaceae</taxon>
        <taxon>Dentiradicibacter</taxon>
    </lineage>
</organism>
<evidence type="ECO:0000313" key="2">
    <source>
        <dbReference type="EMBL" id="MFA9949142.1"/>
    </source>
</evidence>
<evidence type="ECO:0000313" key="1">
    <source>
        <dbReference type="EMBL" id="MFA9948738.1"/>
    </source>
</evidence>
<reference evidence="2" key="2">
    <citation type="journal article" date="2025" name="Int. J. Syst. Evol. Microbiol.">
        <title>Dentiradicibacter hellwigii gen. nov., sp. nov., isolated from a secondary infected root canal in the human oral cavity.</title>
        <authorList>
            <person name="Bartsch S."/>
            <person name="Wittmer A."/>
            <person name="Weber A.K."/>
            <person name="Neumann-Schaal M."/>
            <person name="Wolf J."/>
            <person name="Gronow S."/>
            <person name="Turnbull J.D."/>
            <person name="Tennert C."/>
            <person name="Hacker G."/>
            <person name="Cieplik F."/>
            <person name="Al-Ahmad A."/>
        </authorList>
    </citation>
    <scope>NUCLEOTIDE SEQUENCE</scope>
    <source>
        <strain evidence="2">Wk13</strain>
    </source>
</reference>
<gene>
    <name evidence="1" type="ORF">ABCS64_00090</name>
    <name evidence="2" type="ORF">ABCS64_02155</name>
</gene>
<dbReference type="EMBL" id="JBEUWX010000001">
    <property type="protein sequence ID" value="MFA9948738.1"/>
    <property type="molecule type" value="Genomic_DNA"/>
</dbReference>
<name>A0ABV4UDB6_9RHOO</name>
<comment type="caution">
    <text evidence="2">The sequence shown here is derived from an EMBL/GenBank/DDBJ whole genome shotgun (WGS) entry which is preliminary data.</text>
</comment>
<dbReference type="EMBL" id="JBEUWX010000001">
    <property type="protein sequence ID" value="MFA9949142.1"/>
    <property type="molecule type" value="Genomic_DNA"/>
</dbReference>
<dbReference type="Proteomes" id="UP001574673">
    <property type="component" value="Unassembled WGS sequence"/>
</dbReference>